<feature type="compositionally biased region" description="Basic and acidic residues" evidence="1">
    <location>
        <begin position="143"/>
        <end position="158"/>
    </location>
</feature>
<reference evidence="3" key="1">
    <citation type="journal article" date="2023" name="G3 (Bethesda)">
        <title>A reference genome for the long-term kleptoplast-retaining sea slug Elysia crispata morphotype clarki.</title>
        <authorList>
            <person name="Eastman K.E."/>
            <person name="Pendleton A.L."/>
            <person name="Shaikh M.A."/>
            <person name="Suttiyut T."/>
            <person name="Ogas R."/>
            <person name="Tomko P."/>
            <person name="Gavelis G."/>
            <person name="Widhalm J.R."/>
            <person name="Wisecaver J.H."/>
        </authorList>
    </citation>
    <scope>NUCLEOTIDE SEQUENCE</scope>
    <source>
        <strain evidence="3">ECLA1</strain>
    </source>
</reference>
<dbReference type="AlphaFoldDB" id="A0AAE1AMQ6"/>
<evidence type="ECO:0000256" key="2">
    <source>
        <dbReference type="SAM" id="SignalP"/>
    </source>
</evidence>
<sequence length="333" mass="35848">MGNCSVKINKISVLFSSAMLQSFRLPQLWVALAFVAVLTTAAPTESPEETLPIADPPEADLGPASPADDQPPSEPGLGGWSSFISGFSRRRSPSGERVQGASRNGRRQSQAQSGHRRRGQQIILVPQDYILDDFDDFNAIEKTKRRGSESKNRKKEEVIINTFTPPERELDADVSSGKQQKESGGGGGRFGRGNGGRRGGKKKEDIELGEVKPEGRRAGSKAEKSKAKSEPVQTESQEEPDRSNPDPNDAQRIPSFAAPSFAAPSFAAPSYAAPSFAAPGSYRDPCEDLLVTRAGSARETVAALLKNIDDPDQLKPILEDLDINLKGPQDGQP</sequence>
<name>A0AAE1AMQ6_9GAST</name>
<gene>
    <name evidence="3" type="ORF">RRG08_060580</name>
</gene>
<keyword evidence="2" id="KW-0732">Signal</keyword>
<evidence type="ECO:0000256" key="1">
    <source>
        <dbReference type="SAM" id="MobiDB-lite"/>
    </source>
</evidence>
<proteinExistence type="predicted"/>
<evidence type="ECO:0000313" key="3">
    <source>
        <dbReference type="EMBL" id="KAK3790533.1"/>
    </source>
</evidence>
<comment type="caution">
    <text evidence="3">The sequence shown here is derived from an EMBL/GenBank/DDBJ whole genome shotgun (WGS) entry which is preliminary data.</text>
</comment>
<feature type="region of interest" description="Disordered" evidence="1">
    <location>
        <begin position="45"/>
        <end position="121"/>
    </location>
</feature>
<feature type="chain" id="PRO_5042058992" evidence="2">
    <location>
        <begin position="42"/>
        <end position="333"/>
    </location>
</feature>
<protein>
    <submittedName>
        <fullName evidence="3">Uncharacterized protein</fullName>
    </submittedName>
</protein>
<keyword evidence="4" id="KW-1185">Reference proteome</keyword>
<organism evidence="3 4">
    <name type="scientific">Elysia crispata</name>
    <name type="common">lettuce slug</name>
    <dbReference type="NCBI Taxonomy" id="231223"/>
    <lineage>
        <taxon>Eukaryota</taxon>
        <taxon>Metazoa</taxon>
        <taxon>Spiralia</taxon>
        <taxon>Lophotrochozoa</taxon>
        <taxon>Mollusca</taxon>
        <taxon>Gastropoda</taxon>
        <taxon>Heterobranchia</taxon>
        <taxon>Euthyneura</taxon>
        <taxon>Panpulmonata</taxon>
        <taxon>Sacoglossa</taxon>
        <taxon>Placobranchoidea</taxon>
        <taxon>Plakobranchidae</taxon>
        <taxon>Elysia</taxon>
    </lineage>
</organism>
<feature type="compositionally biased region" description="Gly residues" evidence="1">
    <location>
        <begin position="183"/>
        <end position="197"/>
    </location>
</feature>
<feature type="signal peptide" evidence="2">
    <location>
        <begin position="1"/>
        <end position="41"/>
    </location>
</feature>
<dbReference type="Proteomes" id="UP001283361">
    <property type="component" value="Unassembled WGS sequence"/>
</dbReference>
<dbReference type="EMBL" id="JAWDGP010001539">
    <property type="protein sequence ID" value="KAK3790533.1"/>
    <property type="molecule type" value="Genomic_DNA"/>
</dbReference>
<feature type="compositionally biased region" description="Basic and acidic residues" evidence="1">
    <location>
        <begin position="202"/>
        <end position="229"/>
    </location>
</feature>
<accession>A0AAE1AMQ6</accession>
<feature type="region of interest" description="Disordered" evidence="1">
    <location>
        <begin position="143"/>
        <end position="257"/>
    </location>
</feature>
<evidence type="ECO:0000313" key="4">
    <source>
        <dbReference type="Proteomes" id="UP001283361"/>
    </source>
</evidence>